<dbReference type="EC" id="2.1.1.-" evidence="2"/>
<dbReference type="GO" id="GO:0008168">
    <property type="term" value="F:methyltransferase activity"/>
    <property type="evidence" value="ECO:0007669"/>
    <property type="project" value="UniProtKB-KW"/>
</dbReference>
<dbReference type="InterPro" id="IPR029063">
    <property type="entry name" value="SAM-dependent_MTases_sf"/>
</dbReference>
<dbReference type="Gene3D" id="3.40.50.150">
    <property type="entry name" value="Vaccinia Virus protein VP39"/>
    <property type="match status" value="1"/>
</dbReference>
<dbReference type="InterPro" id="IPR013216">
    <property type="entry name" value="Methyltransf_11"/>
</dbReference>
<dbReference type="Pfam" id="PF08241">
    <property type="entry name" value="Methyltransf_11"/>
    <property type="match status" value="1"/>
</dbReference>
<name>A0ABU8M4U0_9PSEU</name>
<comment type="caution">
    <text evidence="2">The sequence shown here is derived from an EMBL/GenBank/DDBJ whole genome shotgun (WGS) entry which is preliminary data.</text>
</comment>
<dbReference type="Proteomes" id="UP001369736">
    <property type="component" value="Unassembled WGS sequence"/>
</dbReference>
<reference evidence="2 3" key="1">
    <citation type="submission" date="2024-03" db="EMBL/GenBank/DDBJ databases">
        <title>Actinomycetospora sp. OC33-EN07, a novel actinomycete isolated from wild orchid (Aerides multiflora).</title>
        <authorList>
            <person name="Suriyachadkun C."/>
        </authorList>
    </citation>
    <scope>NUCLEOTIDE SEQUENCE [LARGE SCALE GENOMIC DNA]</scope>
    <source>
        <strain evidence="2 3">OC33-EN07</strain>
    </source>
</reference>
<keyword evidence="2" id="KW-0808">Transferase</keyword>
<evidence type="ECO:0000313" key="2">
    <source>
        <dbReference type="EMBL" id="MEJ2862086.1"/>
    </source>
</evidence>
<dbReference type="GO" id="GO:0032259">
    <property type="term" value="P:methylation"/>
    <property type="evidence" value="ECO:0007669"/>
    <property type="project" value="UniProtKB-KW"/>
</dbReference>
<keyword evidence="2" id="KW-0489">Methyltransferase</keyword>
<proteinExistence type="predicted"/>
<feature type="domain" description="Methyltransferase type 11" evidence="1">
    <location>
        <begin position="51"/>
        <end position="141"/>
    </location>
</feature>
<dbReference type="EMBL" id="JBBEGM010000004">
    <property type="protein sequence ID" value="MEJ2862086.1"/>
    <property type="molecule type" value="Genomic_DNA"/>
</dbReference>
<organism evidence="2 3">
    <name type="scientific">Actinomycetospora flava</name>
    <dbReference type="NCBI Taxonomy" id="3129232"/>
    <lineage>
        <taxon>Bacteria</taxon>
        <taxon>Bacillati</taxon>
        <taxon>Actinomycetota</taxon>
        <taxon>Actinomycetes</taxon>
        <taxon>Pseudonocardiales</taxon>
        <taxon>Pseudonocardiaceae</taxon>
        <taxon>Actinomycetospora</taxon>
    </lineage>
</organism>
<keyword evidence="3" id="KW-1185">Reference proteome</keyword>
<accession>A0ABU8M4U0</accession>
<dbReference type="SUPFAM" id="SSF53335">
    <property type="entry name" value="S-adenosyl-L-methionine-dependent methyltransferases"/>
    <property type="match status" value="1"/>
</dbReference>
<evidence type="ECO:0000259" key="1">
    <source>
        <dbReference type="Pfam" id="PF08241"/>
    </source>
</evidence>
<sequence length="246" mass="26877">MSSPEPGLRDAWESEAQRWIAWTRRPGHDSYEQWHRDAFLPLLPAPGRRTVDVGCGEGRVSRGLRAAGHRVVGVDGSPTLVAAAREADPSVPVVLADAAALPLADDAADLVVAFMSLHDVDDLSGAVDEIARVLVPGGLLCLAVVHPVNSAGGFVSRRADSPYVIEGSYFAPRRYADRLERDGLGITFHSVHRPLEAYTGALERSGFVIEALREPVAPVEAVRDESNSRWQRLPVFLHLRARLDWR</sequence>
<gene>
    <name evidence="2" type="ORF">WCD58_13020</name>
</gene>
<protein>
    <submittedName>
        <fullName evidence="2">Class I SAM-dependent methyltransferase</fullName>
        <ecNumber evidence="2">2.1.1.-</ecNumber>
    </submittedName>
</protein>
<dbReference type="PANTHER" id="PTHR43591:SF110">
    <property type="entry name" value="RHODANESE DOMAIN-CONTAINING PROTEIN"/>
    <property type="match status" value="1"/>
</dbReference>
<dbReference type="PANTHER" id="PTHR43591">
    <property type="entry name" value="METHYLTRANSFERASE"/>
    <property type="match status" value="1"/>
</dbReference>
<dbReference type="RefSeq" id="WP_337703437.1">
    <property type="nucleotide sequence ID" value="NZ_JBBEGM010000004.1"/>
</dbReference>
<dbReference type="CDD" id="cd02440">
    <property type="entry name" value="AdoMet_MTases"/>
    <property type="match status" value="1"/>
</dbReference>
<evidence type="ECO:0000313" key="3">
    <source>
        <dbReference type="Proteomes" id="UP001369736"/>
    </source>
</evidence>